<protein>
    <submittedName>
        <fullName evidence="7">Trwi protein</fullName>
    </submittedName>
</protein>
<feature type="transmembrane region" description="Helical" evidence="6">
    <location>
        <begin position="245"/>
        <end position="264"/>
    </location>
</feature>
<dbReference type="OrthoDB" id="7854576at2"/>
<dbReference type="Pfam" id="PF04610">
    <property type="entry name" value="TrbL"/>
    <property type="match status" value="1"/>
</dbReference>
<dbReference type="RefSeq" id="WP_100131289.1">
    <property type="nucleotide sequence ID" value="NZ_CADDYJ010000058.1"/>
</dbReference>
<dbReference type="EMBL" id="NJPP01000082">
    <property type="protein sequence ID" value="PIT67804.1"/>
    <property type="molecule type" value="Genomic_DNA"/>
</dbReference>
<evidence type="ECO:0000256" key="1">
    <source>
        <dbReference type="ARBA" id="ARBA00004141"/>
    </source>
</evidence>
<comment type="subcellular location">
    <subcellularLocation>
        <location evidence="1">Membrane</location>
        <topology evidence="1">Multi-pass membrane protein</topology>
    </subcellularLocation>
</comment>
<evidence type="ECO:0000256" key="3">
    <source>
        <dbReference type="ARBA" id="ARBA00022692"/>
    </source>
</evidence>
<comment type="similarity">
    <text evidence="2">Belongs to the TrbL/VirB6 family.</text>
</comment>
<dbReference type="GO" id="GO:0016020">
    <property type="term" value="C:membrane"/>
    <property type="evidence" value="ECO:0007669"/>
    <property type="project" value="UniProtKB-SubCell"/>
</dbReference>
<reference evidence="7 8" key="1">
    <citation type="submission" date="2017-06" db="EMBL/GenBank/DDBJ databases">
        <title>Draft genome of Bartonella tribocorum C635.</title>
        <authorList>
            <person name="Hadjadj L."/>
            <person name="Jiyipong T."/>
            <person name="Diene S.M."/>
            <person name="Morand S."/>
            <person name="Rolain J.-M."/>
        </authorList>
    </citation>
    <scope>NUCLEOTIDE SEQUENCE [LARGE SCALE GENOMIC DNA]</scope>
    <source>
        <strain evidence="7 8">C635</strain>
    </source>
</reference>
<feature type="transmembrane region" description="Helical" evidence="6">
    <location>
        <begin position="203"/>
        <end position="225"/>
    </location>
</feature>
<name>A0A2N9Y7X1_9HYPH</name>
<keyword evidence="5 6" id="KW-0472">Membrane</keyword>
<keyword evidence="3 6" id="KW-0812">Transmembrane</keyword>
<proteinExistence type="inferred from homology"/>
<comment type="caution">
    <text evidence="7">The sequence shown here is derived from an EMBL/GenBank/DDBJ whole genome shotgun (WGS) entry which is preliminary data.</text>
</comment>
<evidence type="ECO:0000313" key="7">
    <source>
        <dbReference type="EMBL" id="PIT67804.1"/>
    </source>
</evidence>
<feature type="transmembrane region" description="Helical" evidence="6">
    <location>
        <begin position="28"/>
        <end position="50"/>
    </location>
</feature>
<keyword evidence="4 6" id="KW-1133">Transmembrane helix</keyword>
<gene>
    <name evidence="7" type="ORF">CEV08_09255</name>
</gene>
<dbReference type="InterPro" id="IPR007688">
    <property type="entry name" value="Conjugal_tfr_TrbL/VirB6"/>
</dbReference>
<evidence type="ECO:0000256" key="6">
    <source>
        <dbReference type="SAM" id="Phobius"/>
    </source>
</evidence>
<dbReference type="Proteomes" id="UP000230791">
    <property type="component" value="Unassembled WGS sequence"/>
</dbReference>
<feature type="transmembrane region" description="Helical" evidence="6">
    <location>
        <begin position="171"/>
        <end position="191"/>
    </location>
</feature>
<evidence type="ECO:0000313" key="8">
    <source>
        <dbReference type="Proteomes" id="UP000230791"/>
    </source>
</evidence>
<evidence type="ECO:0000256" key="4">
    <source>
        <dbReference type="ARBA" id="ARBA00022989"/>
    </source>
</evidence>
<dbReference type="AlphaFoldDB" id="A0A2N9Y7X1"/>
<evidence type="ECO:0000256" key="2">
    <source>
        <dbReference type="ARBA" id="ARBA00007802"/>
    </source>
</evidence>
<feature type="transmembrane region" description="Helical" evidence="6">
    <location>
        <begin position="142"/>
        <end position="165"/>
    </location>
</feature>
<dbReference type="GO" id="GO:0030255">
    <property type="term" value="P:protein secretion by the type IV secretion system"/>
    <property type="evidence" value="ECO:0007669"/>
    <property type="project" value="InterPro"/>
</dbReference>
<organism evidence="7 8">
    <name type="scientific">Bartonella tribocorum</name>
    <dbReference type="NCBI Taxonomy" id="85701"/>
    <lineage>
        <taxon>Bacteria</taxon>
        <taxon>Pseudomonadati</taxon>
        <taxon>Pseudomonadota</taxon>
        <taxon>Alphaproteobacteria</taxon>
        <taxon>Hyphomicrobiales</taxon>
        <taxon>Bartonellaceae</taxon>
        <taxon>Bartonella</taxon>
    </lineage>
</organism>
<sequence>MAFQMFTQLFNRIDQATQTYVTDISSKAIVTITPFVSIGLSIAFIVYGWLVMRGVIDMPLSELVRRFLRISIITSIALSAGLYQSDIADLIITMPHDLSAALTNNPLQEKQLSSLIDRVAESGFNRANEAFEEAIFLDTDGILYSLVGLLILLATSFLAAIGGAFILLAKIVLALLVGFGPIFIITLLWQPTYRFFEQWIDQILSYIILIVLLATVSSLLMNIFANYMDDLKLGFNGGEILQYSMVYSLGGALILSIISIVLLIKITSIANALAKGVTFGHLWRLGGTGSTTSRNRNARK</sequence>
<accession>A0A2N9Y7X1</accession>
<evidence type="ECO:0000256" key="5">
    <source>
        <dbReference type="ARBA" id="ARBA00023136"/>
    </source>
</evidence>